<keyword evidence="3" id="KW-0804">Transcription</keyword>
<dbReference type="AlphaFoldDB" id="H6SJA6"/>
<dbReference type="Proteomes" id="UP000033220">
    <property type="component" value="Chromosome DSM 122"/>
</dbReference>
<dbReference type="PROSITE" id="PS50987">
    <property type="entry name" value="HTH_ARSR_2"/>
    <property type="match status" value="1"/>
</dbReference>
<reference evidence="5 6" key="1">
    <citation type="submission" date="2012-02" db="EMBL/GenBank/DDBJ databases">
        <title>Shotgun genome sequence of Phaeospirillum photometricum DSM 122.</title>
        <authorList>
            <person name="Duquesne K."/>
            <person name="Sturgis J."/>
        </authorList>
    </citation>
    <scope>NUCLEOTIDE SEQUENCE [LARGE SCALE GENOMIC DNA]</scope>
    <source>
        <strain evidence="6">DSM122</strain>
    </source>
</reference>
<protein>
    <submittedName>
        <fullName evidence="5">ArsR family transcriptional regulator protein</fullName>
    </submittedName>
</protein>
<name>H6SJA6_PARPM</name>
<dbReference type="Pfam" id="PF01022">
    <property type="entry name" value="HTH_5"/>
    <property type="match status" value="1"/>
</dbReference>
<dbReference type="Gene3D" id="1.10.10.10">
    <property type="entry name" value="Winged helix-like DNA-binding domain superfamily/Winged helix DNA-binding domain"/>
    <property type="match status" value="1"/>
</dbReference>
<evidence type="ECO:0000313" key="5">
    <source>
        <dbReference type="EMBL" id="CCG08071.1"/>
    </source>
</evidence>
<dbReference type="NCBIfam" id="NF033788">
    <property type="entry name" value="HTH_metalloreg"/>
    <property type="match status" value="1"/>
</dbReference>
<evidence type="ECO:0000313" key="6">
    <source>
        <dbReference type="Proteomes" id="UP000033220"/>
    </source>
</evidence>
<accession>H6SJA6</accession>
<dbReference type="InterPro" id="IPR036388">
    <property type="entry name" value="WH-like_DNA-bd_sf"/>
</dbReference>
<dbReference type="InterPro" id="IPR036390">
    <property type="entry name" value="WH_DNA-bd_sf"/>
</dbReference>
<dbReference type="InterPro" id="IPR011991">
    <property type="entry name" value="ArsR-like_HTH"/>
</dbReference>
<dbReference type="PANTHER" id="PTHR43132:SF2">
    <property type="entry name" value="ARSENICAL RESISTANCE OPERON REPRESSOR ARSR-RELATED"/>
    <property type="match status" value="1"/>
</dbReference>
<evidence type="ECO:0000259" key="4">
    <source>
        <dbReference type="PROSITE" id="PS50987"/>
    </source>
</evidence>
<dbReference type="SMART" id="SM00418">
    <property type="entry name" value="HTH_ARSR"/>
    <property type="match status" value="1"/>
</dbReference>
<evidence type="ECO:0000256" key="2">
    <source>
        <dbReference type="ARBA" id="ARBA00023125"/>
    </source>
</evidence>
<dbReference type="GO" id="GO:0003677">
    <property type="term" value="F:DNA binding"/>
    <property type="evidence" value="ECO:0007669"/>
    <property type="project" value="UniProtKB-KW"/>
</dbReference>
<dbReference type="PANTHER" id="PTHR43132">
    <property type="entry name" value="ARSENICAL RESISTANCE OPERON REPRESSOR ARSR-RELATED"/>
    <property type="match status" value="1"/>
</dbReference>
<dbReference type="eggNOG" id="COG0640">
    <property type="taxonomic scope" value="Bacteria"/>
</dbReference>
<proteinExistence type="predicted"/>
<evidence type="ECO:0000256" key="3">
    <source>
        <dbReference type="ARBA" id="ARBA00023163"/>
    </source>
</evidence>
<dbReference type="CDD" id="cd00090">
    <property type="entry name" value="HTH_ARSR"/>
    <property type="match status" value="1"/>
</dbReference>
<dbReference type="KEGG" id="rpm:RSPPHO_01445"/>
<keyword evidence="2" id="KW-0238">DNA-binding</keyword>
<sequence>MDMEASRAFVFGSWASDLPSFISAYPPFAQGVRLVWGNMILCLACPGTGLSASVNCLAGKTLMNAQDQEFSLDIEHFRSNARRGSALLKAMCNEHRLLILCQLLRGEMSVGKLEGIIGLSQSALSQHLARLRRDELVQTRREAQTIYYSLRGPEARAVLQALHDLYCGDGTRAALIDSKTGRETEVAHPSFGA</sequence>
<feature type="domain" description="HTH arsR-type" evidence="4">
    <location>
        <begin position="74"/>
        <end position="170"/>
    </location>
</feature>
<dbReference type="HOGENOM" id="CLU_1407799_0_0_5"/>
<dbReference type="PRINTS" id="PR00778">
    <property type="entry name" value="HTHARSR"/>
</dbReference>
<gene>
    <name evidence="5" type="ORF">RSPPHO_01445</name>
</gene>
<keyword evidence="1" id="KW-0805">Transcription regulation</keyword>
<dbReference type="GO" id="GO:0003700">
    <property type="term" value="F:DNA-binding transcription factor activity"/>
    <property type="evidence" value="ECO:0007669"/>
    <property type="project" value="InterPro"/>
</dbReference>
<organism evidence="5 6">
    <name type="scientific">Pararhodospirillum photometricum DSM 122</name>
    <dbReference type="NCBI Taxonomy" id="1150469"/>
    <lineage>
        <taxon>Bacteria</taxon>
        <taxon>Pseudomonadati</taxon>
        <taxon>Pseudomonadota</taxon>
        <taxon>Alphaproteobacteria</taxon>
        <taxon>Rhodospirillales</taxon>
        <taxon>Rhodospirillaceae</taxon>
        <taxon>Pararhodospirillum</taxon>
    </lineage>
</organism>
<keyword evidence="6" id="KW-1185">Reference proteome</keyword>
<evidence type="ECO:0000256" key="1">
    <source>
        <dbReference type="ARBA" id="ARBA00023015"/>
    </source>
</evidence>
<dbReference type="SUPFAM" id="SSF46785">
    <property type="entry name" value="Winged helix' DNA-binding domain"/>
    <property type="match status" value="1"/>
</dbReference>
<dbReference type="PATRIC" id="fig|1150469.3.peg.1626"/>
<dbReference type="EMBL" id="HE663493">
    <property type="protein sequence ID" value="CCG08071.1"/>
    <property type="molecule type" value="Genomic_DNA"/>
</dbReference>
<dbReference type="InterPro" id="IPR001845">
    <property type="entry name" value="HTH_ArsR_DNA-bd_dom"/>
</dbReference>
<dbReference type="STRING" id="1150469.RSPPHO_01445"/>
<dbReference type="InterPro" id="IPR051011">
    <property type="entry name" value="Metal_resp_trans_reg"/>
</dbReference>